<reference evidence="2 3" key="1">
    <citation type="journal article" date="2013" name="Stand. Genomic Sci.">
        <title>Genomic Encyclopedia of Type Strains, Phase I: The one thousand microbial genomes (KMG-I) project.</title>
        <authorList>
            <person name="Kyrpides N.C."/>
            <person name="Woyke T."/>
            <person name="Eisen J.A."/>
            <person name="Garrity G."/>
            <person name="Lilburn T.G."/>
            <person name="Beck B.J."/>
            <person name="Whitman W.B."/>
            <person name="Hugenholtz P."/>
            <person name="Klenk H.P."/>
        </authorList>
    </citation>
    <scope>NUCLEOTIDE SEQUENCE [LARGE SCALE GENOMIC DNA]</scope>
    <source>
        <strain evidence="2 3">DSM 45044</strain>
    </source>
</reference>
<protein>
    <recommendedName>
        <fullName evidence="1">Apea-like HEPN domain-containing protein</fullName>
    </recommendedName>
</protein>
<dbReference type="Proteomes" id="UP000321617">
    <property type="component" value="Unassembled WGS sequence"/>
</dbReference>
<name>A0A562UPR6_9ACTN</name>
<evidence type="ECO:0000259" key="1">
    <source>
        <dbReference type="Pfam" id="PF18739"/>
    </source>
</evidence>
<sequence length="181" mass="20282">MAREELTRLTGNGNGECGKDDCPNVYRTASGSFVVQGDVSNAFTTMRDAMLGQVPEEHRDRFKQAVRNDPTLRDRLHALAARPDQESIALLVPNVAHWTKRTTQARNDLAHTGKTSNHSFEELIAVVEVTTAVVILNVLHEIGLPPKRQREIVRDRPRLRHTTGLAREWLVASESGRRGCR</sequence>
<dbReference type="EMBL" id="VLLL01000011">
    <property type="protein sequence ID" value="TWJ07602.1"/>
    <property type="molecule type" value="Genomic_DNA"/>
</dbReference>
<dbReference type="RefSeq" id="WP_147144388.1">
    <property type="nucleotide sequence ID" value="NZ_BAABIJ010000007.1"/>
</dbReference>
<dbReference type="OrthoDB" id="3431675at2"/>
<evidence type="ECO:0000313" key="2">
    <source>
        <dbReference type="EMBL" id="TWJ07602.1"/>
    </source>
</evidence>
<accession>A0A562UPR6</accession>
<dbReference type="InterPro" id="IPR041229">
    <property type="entry name" value="HEPN_Apea"/>
</dbReference>
<keyword evidence="3" id="KW-1185">Reference proteome</keyword>
<organism evidence="2 3">
    <name type="scientific">Stackebrandtia albiflava</name>
    <dbReference type="NCBI Taxonomy" id="406432"/>
    <lineage>
        <taxon>Bacteria</taxon>
        <taxon>Bacillati</taxon>
        <taxon>Actinomycetota</taxon>
        <taxon>Actinomycetes</taxon>
        <taxon>Glycomycetales</taxon>
        <taxon>Glycomycetaceae</taxon>
        <taxon>Stackebrandtia</taxon>
    </lineage>
</organism>
<evidence type="ECO:0000313" key="3">
    <source>
        <dbReference type="Proteomes" id="UP000321617"/>
    </source>
</evidence>
<dbReference type="Pfam" id="PF18739">
    <property type="entry name" value="HEPN_Apea"/>
    <property type="match status" value="1"/>
</dbReference>
<gene>
    <name evidence="2" type="ORF">LX16_5088</name>
</gene>
<dbReference type="AlphaFoldDB" id="A0A562UPR6"/>
<feature type="domain" description="Apea-like HEPN" evidence="1">
    <location>
        <begin position="43"/>
        <end position="145"/>
    </location>
</feature>
<proteinExistence type="predicted"/>
<comment type="caution">
    <text evidence="2">The sequence shown here is derived from an EMBL/GenBank/DDBJ whole genome shotgun (WGS) entry which is preliminary data.</text>
</comment>